<keyword evidence="2" id="KW-1185">Reference proteome</keyword>
<dbReference type="EMBL" id="JAPFFF010000003">
    <property type="protein sequence ID" value="KAK8893612.1"/>
    <property type="molecule type" value="Genomic_DNA"/>
</dbReference>
<protein>
    <submittedName>
        <fullName evidence="1">Uncharacterized protein</fullName>
    </submittedName>
</protein>
<evidence type="ECO:0000313" key="2">
    <source>
        <dbReference type="Proteomes" id="UP001470230"/>
    </source>
</evidence>
<accession>A0ABR2KT54</accession>
<evidence type="ECO:0000313" key="1">
    <source>
        <dbReference type="EMBL" id="KAK8893612.1"/>
    </source>
</evidence>
<organism evidence="1 2">
    <name type="scientific">Tritrichomonas musculus</name>
    <dbReference type="NCBI Taxonomy" id="1915356"/>
    <lineage>
        <taxon>Eukaryota</taxon>
        <taxon>Metamonada</taxon>
        <taxon>Parabasalia</taxon>
        <taxon>Tritrichomonadida</taxon>
        <taxon>Tritrichomonadidae</taxon>
        <taxon>Tritrichomonas</taxon>
    </lineage>
</organism>
<dbReference type="InterPro" id="IPR016024">
    <property type="entry name" value="ARM-type_fold"/>
</dbReference>
<dbReference type="Proteomes" id="UP001470230">
    <property type="component" value="Unassembled WGS sequence"/>
</dbReference>
<proteinExistence type="predicted"/>
<sequence>MDIDTINSFSTKFESQEIKDADEFEKNAIQFRNLFVQLKYDTIQPNFDKFFKISIAIASHYRPIVQTNGCDCLYVLCDQAAPAQIKRISPQLRQSFDQLIQVGHAEVLPALLPVIERSVSIVYDENPSSKVFHDFFMHYLETWSRESTTAVASFTFSKNFSHLMPFLGLTASRYVKPTFAVISKRMSLTKSKSHVLEFLKDILALCEQIWPVVKTCDSEIKSIIEMSREIIKDDKDVNEICSKIEQILSDAPNTPQF</sequence>
<dbReference type="SUPFAM" id="SSF48371">
    <property type="entry name" value="ARM repeat"/>
    <property type="match status" value="1"/>
</dbReference>
<gene>
    <name evidence="1" type="ORF">M9Y10_022037</name>
</gene>
<name>A0ABR2KT54_9EUKA</name>
<reference evidence="1 2" key="1">
    <citation type="submission" date="2024-04" db="EMBL/GenBank/DDBJ databases">
        <title>Tritrichomonas musculus Genome.</title>
        <authorList>
            <person name="Alves-Ferreira E."/>
            <person name="Grigg M."/>
            <person name="Lorenzi H."/>
            <person name="Galac M."/>
        </authorList>
    </citation>
    <scope>NUCLEOTIDE SEQUENCE [LARGE SCALE GENOMIC DNA]</scope>
    <source>
        <strain evidence="1 2">EAF2021</strain>
    </source>
</reference>
<comment type="caution">
    <text evidence="1">The sequence shown here is derived from an EMBL/GenBank/DDBJ whole genome shotgun (WGS) entry which is preliminary data.</text>
</comment>